<comment type="subcellular location">
    <subcellularLocation>
        <location evidence="1">Cell membrane</location>
    </subcellularLocation>
</comment>
<evidence type="ECO:0000256" key="6">
    <source>
        <dbReference type="ARBA" id="ARBA00023118"/>
    </source>
</evidence>
<evidence type="ECO:0000256" key="4">
    <source>
        <dbReference type="ARBA" id="ARBA00022741"/>
    </source>
</evidence>
<dbReference type="AlphaFoldDB" id="A0A532V7C8"/>
<evidence type="ECO:0000256" key="1">
    <source>
        <dbReference type="ARBA" id="ARBA00004236"/>
    </source>
</evidence>
<feature type="transmembrane region" description="Helical" evidence="8">
    <location>
        <begin position="81"/>
        <end position="102"/>
    </location>
</feature>
<evidence type="ECO:0000256" key="5">
    <source>
        <dbReference type="ARBA" id="ARBA00022989"/>
    </source>
</evidence>
<protein>
    <recommendedName>
        <fullName evidence="9">Pycsar effector protein domain-containing protein</fullName>
    </recommendedName>
</protein>
<evidence type="ECO:0000256" key="3">
    <source>
        <dbReference type="ARBA" id="ARBA00022692"/>
    </source>
</evidence>
<feature type="domain" description="Pycsar effector protein" evidence="9">
    <location>
        <begin position="38"/>
        <end position="180"/>
    </location>
</feature>
<keyword evidence="3 8" id="KW-0812">Transmembrane</keyword>
<gene>
    <name evidence="10" type="ORF">CEE36_04980</name>
</gene>
<evidence type="ECO:0000313" key="11">
    <source>
        <dbReference type="Proteomes" id="UP000317778"/>
    </source>
</evidence>
<feature type="transmembrane region" description="Helical" evidence="8">
    <location>
        <begin position="159"/>
        <end position="184"/>
    </location>
</feature>
<organism evidence="10 11">
    <name type="scientific">candidate division TA06 bacterium B3_TA06</name>
    <dbReference type="NCBI Taxonomy" id="2012487"/>
    <lineage>
        <taxon>Bacteria</taxon>
        <taxon>Bacteria division TA06</taxon>
    </lineage>
</organism>
<accession>A0A532V7C8</accession>
<keyword evidence="4" id="KW-0547">Nucleotide-binding</keyword>
<comment type="caution">
    <text evidence="10">The sequence shown here is derived from an EMBL/GenBank/DDBJ whole genome shotgun (WGS) entry which is preliminary data.</text>
</comment>
<reference evidence="10 11" key="1">
    <citation type="submission" date="2017-06" db="EMBL/GenBank/DDBJ databases">
        <title>Novel microbial phyla capable of carbon fixation and sulfur reduction in deep-sea sediments.</title>
        <authorList>
            <person name="Huang J."/>
            <person name="Baker B."/>
            <person name="Wang Y."/>
        </authorList>
    </citation>
    <scope>NUCLEOTIDE SEQUENCE [LARGE SCALE GENOMIC DNA]</scope>
    <source>
        <strain evidence="10">B3_TA06</strain>
    </source>
</reference>
<evidence type="ECO:0000256" key="7">
    <source>
        <dbReference type="ARBA" id="ARBA00023136"/>
    </source>
</evidence>
<keyword evidence="2" id="KW-1003">Cell membrane</keyword>
<sequence length="186" mass="21193">MRRRNGLDKPTFQWHNKYVEEKKSLYPSGVVVLEELRQQRANLTRVIDAIDNKLVILLGMDGIIVSIVVALFALSELELRWVFVPPMLFLLTGFILAVFAFWPRKWAYHPSPKSLMEKYIKRKPETFDSEEVGTVAQIAASIRTTCEEIQKTLKTKTNLLRFSLAFEGAGVALIGLYFAIYVIIGG</sequence>
<evidence type="ECO:0000256" key="8">
    <source>
        <dbReference type="SAM" id="Phobius"/>
    </source>
</evidence>
<feature type="transmembrane region" description="Helical" evidence="8">
    <location>
        <begin position="54"/>
        <end position="75"/>
    </location>
</feature>
<evidence type="ECO:0000259" key="9">
    <source>
        <dbReference type="Pfam" id="PF18967"/>
    </source>
</evidence>
<dbReference type="EMBL" id="NJBO01000006">
    <property type="protein sequence ID" value="TKJ43105.1"/>
    <property type="molecule type" value="Genomic_DNA"/>
</dbReference>
<dbReference type="InterPro" id="IPR043760">
    <property type="entry name" value="PycTM_dom"/>
</dbReference>
<keyword evidence="5 8" id="KW-1133">Transmembrane helix</keyword>
<keyword evidence="6" id="KW-0051">Antiviral defense</keyword>
<dbReference type="Pfam" id="PF18967">
    <property type="entry name" value="PycTM"/>
    <property type="match status" value="1"/>
</dbReference>
<proteinExistence type="predicted"/>
<evidence type="ECO:0000256" key="2">
    <source>
        <dbReference type="ARBA" id="ARBA00022475"/>
    </source>
</evidence>
<keyword evidence="7 8" id="KW-0472">Membrane</keyword>
<evidence type="ECO:0000313" key="10">
    <source>
        <dbReference type="EMBL" id="TKJ43105.1"/>
    </source>
</evidence>
<dbReference type="Proteomes" id="UP000317778">
    <property type="component" value="Unassembled WGS sequence"/>
</dbReference>
<name>A0A532V7C8_UNCT6</name>